<dbReference type="InterPro" id="IPR032710">
    <property type="entry name" value="NTF2-like_dom_sf"/>
</dbReference>
<dbReference type="EMBL" id="AP019400">
    <property type="protein sequence ID" value="BBI35208.1"/>
    <property type="molecule type" value="Genomic_DNA"/>
</dbReference>
<proteinExistence type="predicted"/>
<organism evidence="1 2">
    <name type="scientific">Cohnella abietis</name>
    <dbReference type="NCBI Taxonomy" id="2507935"/>
    <lineage>
        <taxon>Bacteria</taxon>
        <taxon>Bacillati</taxon>
        <taxon>Bacillota</taxon>
        <taxon>Bacilli</taxon>
        <taxon>Bacillales</taxon>
        <taxon>Paenibacillaceae</taxon>
        <taxon>Cohnella</taxon>
    </lineage>
</organism>
<dbReference type="AlphaFoldDB" id="A0A3T1DB43"/>
<reference evidence="1 2" key="1">
    <citation type="submission" date="2019-01" db="EMBL/GenBank/DDBJ databases">
        <title>Complete genome sequence of Cohnella hallensis HS21 isolated from Korean fir (Abies koreana) rhizospheric soil.</title>
        <authorList>
            <person name="Jiang L."/>
            <person name="Kang S.W."/>
            <person name="Kim S."/>
            <person name="Jung J."/>
            <person name="Kim C.Y."/>
            <person name="Kim D.H."/>
            <person name="Kim S.W."/>
            <person name="Lee J."/>
        </authorList>
    </citation>
    <scope>NUCLEOTIDE SEQUENCE [LARGE SCALE GENOMIC DNA]</scope>
    <source>
        <strain evidence="1 2">HS21</strain>
    </source>
</reference>
<dbReference type="RefSeq" id="WP_130613668.1">
    <property type="nucleotide sequence ID" value="NZ_AP019400.1"/>
</dbReference>
<evidence type="ECO:0000313" key="2">
    <source>
        <dbReference type="Proteomes" id="UP000289856"/>
    </source>
</evidence>
<evidence type="ECO:0000313" key="1">
    <source>
        <dbReference type="EMBL" id="BBI35208.1"/>
    </source>
</evidence>
<evidence type="ECO:0008006" key="3">
    <source>
        <dbReference type="Google" id="ProtNLM"/>
    </source>
</evidence>
<dbReference type="OrthoDB" id="8684708at2"/>
<dbReference type="Gene3D" id="3.10.450.50">
    <property type="match status" value="1"/>
</dbReference>
<gene>
    <name evidence="1" type="ORF">KCTCHS21_46070</name>
</gene>
<sequence>MSFPLPKPIAIYMDSLNTNDNLVIDECIAKDAHVHDIGENNHFNGIEAIRKWRGDSNDEFKLISKITKVEDKHGIVIVTSLTSGNFPGSPQLFYYFFTVADNLITNIEIVPGEENVIL</sequence>
<dbReference type="KEGG" id="cohn:KCTCHS21_46070"/>
<keyword evidence="2" id="KW-1185">Reference proteome</keyword>
<name>A0A3T1DB43_9BACL</name>
<protein>
    <recommendedName>
        <fullName evidence="3">SnoaL-like domain-containing protein</fullName>
    </recommendedName>
</protein>
<dbReference type="SUPFAM" id="SSF54427">
    <property type="entry name" value="NTF2-like"/>
    <property type="match status" value="1"/>
</dbReference>
<accession>A0A3T1DB43</accession>
<dbReference type="Proteomes" id="UP000289856">
    <property type="component" value="Chromosome"/>
</dbReference>